<protein>
    <submittedName>
        <fullName evidence="1">Uncharacterized protein</fullName>
    </submittedName>
</protein>
<sequence>MIPVSPRATPIDLTLLAPPTIIDPIDPDRLVLDWIADLKRRLPEWTGVFDQDPFVKACHVWAYALANKLARDNKRCEAVLLATSSGADLDQIAATYYADLGVRRLVVTAGDADAVPPVAPVMESDDRFRDRIRLAPEAYAGTGTEGGYRYWALTAVPRLMDAGLGVSDDLDRRLTLIALPPDDLDPAAVSLAILDEVRKHKPLTDVVSVGIARPMAYRIKGVLQHGAGADPAMLRQIAVERCRAVADHASAHVGEIVGTDALIAAMRVPGVTRCLLEEPLQHFDPGFDGVARAVSIDIRTERRDG</sequence>
<reference evidence="1 2" key="1">
    <citation type="submission" date="2019-04" db="EMBL/GenBank/DDBJ databases">
        <title>Phreatobacter aquaticus sp. nov.</title>
        <authorList>
            <person name="Choi A."/>
        </authorList>
    </citation>
    <scope>NUCLEOTIDE SEQUENCE [LARGE SCALE GENOMIC DNA]</scope>
    <source>
        <strain evidence="1 2">KCTC 52518</strain>
    </source>
</reference>
<dbReference type="PIRSF" id="PIRSF020481">
    <property type="entry name" value="BAP"/>
    <property type="match status" value="1"/>
</dbReference>
<accession>A0A4D7AUY0</accession>
<name>A0A4D7AUY0_9HYPH</name>
<gene>
    <name evidence="1" type="ORF">E8M01_15760</name>
</gene>
<evidence type="ECO:0000313" key="2">
    <source>
        <dbReference type="Proteomes" id="UP000298781"/>
    </source>
</evidence>
<dbReference type="Proteomes" id="UP000298781">
    <property type="component" value="Chromosome"/>
</dbReference>
<evidence type="ECO:0000313" key="1">
    <source>
        <dbReference type="EMBL" id="QCI65534.1"/>
    </source>
</evidence>
<proteinExistence type="predicted"/>
<dbReference type="InterPro" id="IPR014507">
    <property type="entry name" value="Baseplate_assembly_J_pred"/>
</dbReference>
<dbReference type="RefSeq" id="WP_136960980.1">
    <property type="nucleotide sequence ID" value="NZ_CP039690.1"/>
</dbReference>
<dbReference type="EMBL" id="CP039690">
    <property type="protein sequence ID" value="QCI65534.1"/>
    <property type="molecule type" value="Genomic_DNA"/>
</dbReference>
<keyword evidence="2" id="KW-1185">Reference proteome</keyword>
<dbReference type="AlphaFoldDB" id="A0A4D7AUY0"/>
<dbReference type="OrthoDB" id="9793802at2"/>
<organism evidence="1 2">
    <name type="scientific">Phreatobacter stygius</name>
    <dbReference type="NCBI Taxonomy" id="1940610"/>
    <lineage>
        <taxon>Bacteria</taxon>
        <taxon>Pseudomonadati</taxon>
        <taxon>Pseudomonadota</taxon>
        <taxon>Alphaproteobacteria</taxon>
        <taxon>Hyphomicrobiales</taxon>
        <taxon>Phreatobacteraceae</taxon>
        <taxon>Phreatobacter</taxon>
    </lineage>
</organism>
<dbReference type="KEGG" id="pstg:E8M01_15760"/>